<accession>A0A8D2M4I1</accession>
<proteinExistence type="predicted"/>
<evidence type="ECO:0000313" key="3">
    <source>
        <dbReference type="Proteomes" id="UP000694413"/>
    </source>
</evidence>
<protein>
    <submittedName>
        <fullName evidence="2">Uncharacterized protein</fullName>
    </submittedName>
</protein>
<organism evidence="2 3">
    <name type="scientific">Zonotrichia albicollis</name>
    <name type="common">White-throated sparrow</name>
    <name type="synonym">Fringilla albicollis</name>
    <dbReference type="NCBI Taxonomy" id="44394"/>
    <lineage>
        <taxon>Eukaryota</taxon>
        <taxon>Metazoa</taxon>
        <taxon>Chordata</taxon>
        <taxon>Craniata</taxon>
        <taxon>Vertebrata</taxon>
        <taxon>Euteleostomi</taxon>
        <taxon>Archelosauria</taxon>
        <taxon>Archosauria</taxon>
        <taxon>Dinosauria</taxon>
        <taxon>Saurischia</taxon>
        <taxon>Theropoda</taxon>
        <taxon>Coelurosauria</taxon>
        <taxon>Aves</taxon>
        <taxon>Neognathae</taxon>
        <taxon>Neoaves</taxon>
        <taxon>Telluraves</taxon>
        <taxon>Australaves</taxon>
        <taxon>Passeriformes</taxon>
        <taxon>Passerellidae</taxon>
        <taxon>Zonotrichia</taxon>
    </lineage>
</organism>
<reference evidence="2" key="2">
    <citation type="submission" date="2025-09" db="UniProtKB">
        <authorList>
            <consortium name="Ensembl"/>
        </authorList>
    </citation>
    <scope>IDENTIFICATION</scope>
</reference>
<keyword evidence="3" id="KW-1185">Reference proteome</keyword>
<evidence type="ECO:0000256" key="1">
    <source>
        <dbReference type="SAM" id="MobiDB-lite"/>
    </source>
</evidence>
<feature type="region of interest" description="Disordered" evidence="1">
    <location>
        <begin position="60"/>
        <end position="90"/>
    </location>
</feature>
<evidence type="ECO:0000313" key="2">
    <source>
        <dbReference type="Ensembl" id="ENSZALP00000001588.1"/>
    </source>
</evidence>
<dbReference type="Ensembl" id="ENSZALT00000002835.1">
    <property type="protein sequence ID" value="ENSZALP00000001588.1"/>
    <property type="gene ID" value="ENSZALG00000001853.1"/>
</dbReference>
<sequence>PAASGSPQVTLVSPCVAQSWNSHWEGLSPGIPGWKGLSPGIPDWKGAQSWNSRLGRAQSWNSGLGRAQPISRGPRCPQSPFPTEFPGEIL</sequence>
<name>A0A8D2M4I1_ZONAL</name>
<reference evidence="2" key="1">
    <citation type="submission" date="2025-08" db="UniProtKB">
        <authorList>
            <consortium name="Ensembl"/>
        </authorList>
    </citation>
    <scope>IDENTIFICATION</scope>
</reference>
<dbReference type="Proteomes" id="UP000694413">
    <property type="component" value="Unassembled WGS sequence"/>
</dbReference>
<dbReference type="AlphaFoldDB" id="A0A8D2M4I1"/>